<evidence type="ECO:0000256" key="4">
    <source>
        <dbReference type="ARBA" id="ARBA00023125"/>
    </source>
</evidence>
<protein>
    <submittedName>
        <fullName evidence="7">Site-specific integrase</fullName>
    </submittedName>
</protein>
<dbReference type="Gene3D" id="1.10.150.130">
    <property type="match status" value="1"/>
</dbReference>
<keyword evidence="5" id="KW-0233">DNA recombination</keyword>
<dbReference type="AlphaFoldDB" id="A0A926ISE3"/>
<dbReference type="EMBL" id="JACRTE010000004">
    <property type="protein sequence ID" value="MBC8596309.1"/>
    <property type="molecule type" value="Genomic_DNA"/>
</dbReference>
<dbReference type="GO" id="GO:0003677">
    <property type="term" value="F:DNA binding"/>
    <property type="evidence" value="ECO:0007669"/>
    <property type="project" value="UniProtKB-KW"/>
</dbReference>
<evidence type="ECO:0000313" key="7">
    <source>
        <dbReference type="EMBL" id="MBC8596309.1"/>
    </source>
</evidence>
<evidence type="ECO:0000259" key="6">
    <source>
        <dbReference type="PROSITE" id="PS51898"/>
    </source>
</evidence>
<dbReference type="CDD" id="cd01189">
    <property type="entry name" value="INT_ICEBs1_C_like"/>
    <property type="match status" value="1"/>
</dbReference>
<dbReference type="InterPro" id="IPR004107">
    <property type="entry name" value="Integrase_SAM-like_N"/>
</dbReference>
<keyword evidence="3" id="KW-0229">DNA integration</keyword>
<dbReference type="InterPro" id="IPR050090">
    <property type="entry name" value="Tyrosine_recombinase_XerCD"/>
</dbReference>
<dbReference type="InterPro" id="IPR013762">
    <property type="entry name" value="Integrase-like_cat_sf"/>
</dbReference>
<dbReference type="InterPro" id="IPR002104">
    <property type="entry name" value="Integrase_catalytic"/>
</dbReference>
<dbReference type="InterPro" id="IPR010998">
    <property type="entry name" value="Integrase_recombinase_N"/>
</dbReference>
<accession>A0A926ISE3</accession>
<keyword evidence="8" id="KW-1185">Reference proteome</keyword>
<comment type="similarity">
    <text evidence="2">Belongs to the 'phage' integrase family.</text>
</comment>
<dbReference type="Gene3D" id="1.10.443.10">
    <property type="entry name" value="Intergrase catalytic core"/>
    <property type="match status" value="1"/>
</dbReference>
<evidence type="ECO:0000256" key="1">
    <source>
        <dbReference type="ARBA" id="ARBA00003283"/>
    </source>
</evidence>
<evidence type="ECO:0000256" key="3">
    <source>
        <dbReference type="ARBA" id="ARBA00022908"/>
    </source>
</evidence>
<organism evidence="7 8">
    <name type="scientific">Qingrenia yutianensis</name>
    <dbReference type="NCBI Taxonomy" id="2763676"/>
    <lineage>
        <taxon>Bacteria</taxon>
        <taxon>Bacillati</taxon>
        <taxon>Bacillota</taxon>
        <taxon>Clostridia</taxon>
        <taxon>Eubacteriales</taxon>
        <taxon>Oscillospiraceae</taxon>
        <taxon>Qingrenia</taxon>
    </lineage>
</organism>
<evidence type="ECO:0000256" key="5">
    <source>
        <dbReference type="ARBA" id="ARBA00023172"/>
    </source>
</evidence>
<dbReference type="GO" id="GO:0015074">
    <property type="term" value="P:DNA integration"/>
    <property type="evidence" value="ECO:0007669"/>
    <property type="project" value="UniProtKB-KW"/>
</dbReference>
<dbReference type="Proteomes" id="UP000647416">
    <property type="component" value="Unassembled WGS sequence"/>
</dbReference>
<comment type="function">
    <text evidence="1">Site-specific tyrosine recombinase, which acts by catalyzing the cutting and rejoining of the recombining DNA molecules.</text>
</comment>
<dbReference type="InterPro" id="IPR011010">
    <property type="entry name" value="DNA_brk_join_enz"/>
</dbReference>
<evidence type="ECO:0000256" key="2">
    <source>
        <dbReference type="ARBA" id="ARBA00008857"/>
    </source>
</evidence>
<dbReference type="GO" id="GO:0006310">
    <property type="term" value="P:DNA recombination"/>
    <property type="evidence" value="ECO:0007669"/>
    <property type="project" value="UniProtKB-KW"/>
</dbReference>
<dbReference type="Pfam" id="PF14657">
    <property type="entry name" value="Arm-DNA-bind_4"/>
    <property type="match status" value="1"/>
</dbReference>
<dbReference type="PROSITE" id="PS51898">
    <property type="entry name" value="TYR_RECOMBINASE"/>
    <property type="match status" value="1"/>
</dbReference>
<comment type="caution">
    <text evidence="7">The sequence shown here is derived from an EMBL/GenBank/DDBJ whole genome shotgun (WGS) entry which is preliminary data.</text>
</comment>
<feature type="domain" description="Tyr recombinase" evidence="6">
    <location>
        <begin position="166"/>
        <end position="349"/>
    </location>
</feature>
<reference evidence="7" key="1">
    <citation type="submission" date="2020-08" db="EMBL/GenBank/DDBJ databases">
        <title>Genome public.</title>
        <authorList>
            <person name="Liu C."/>
            <person name="Sun Q."/>
        </authorList>
    </citation>
    <scope>NUCLEOTIDE SEQUENCE</scope>
    <source>
        <strain evidence="7">NSJ-50</strain>
    </source>
</reference>
<gene>
    <name evidence="7" type="ORF">H8706_05430</name>
</gene>
<name>A0A926ISE3_9FIRM</name>
<dbReference type="SUPFAM" id="SSF56349">
    <property type="entry name" value="DNA breaking-rejoining enzymes"/>
    <property type="match status" value="1"/>
</dbReference>
<dbReference type="Pfam" id="PF14659">
    <property type="entry name" value="Phage_int_SAM_3"/>
    <property type="match status" value="1"/>
</dbReference>
<dbReference type="InterPro" id="IPR028259">
    <property type="entry name" value="AP2-like_int_N"/>
</dbReference>
<dbReference type="PANTHER" id="PTHR30349:SF64">
    <property type="entry name" value="PROPHAGE INTEGRASE INTD-RELATED"/>
    <property type="match status" value="1"/>
</dbReference>
<sequence length="358" mass="41878">MSVHKDKKTGKWYVSCRYDNWDGARKQKMKRGFETKREAQSWEREFLQIKSSNLDMTFGAFLELYYNDRKSRIKKNTFLTKKNVIENKILPYFKDRKMSEIKATDIIAWQNVIMAERDENGELHSPSYLKTIHNQISAIFNHACNFYNLTENPARKAGNMGREQTKEMVIWTKEEYAKFADVMMDKPQAFYAFEILYWCGLRVGELLALTPADFDFEKSTLRVNKSYQRLEGEDIITDPKTPCSIRTITMPEFLRDEIKEYIGMLYGIGENDRIFDFTKSFLHSEMRRGSKAAGIKKLTLHQLRHSHVSLLINMGFTAVAIAKRVGHESIDITYRYAHMFPSEQAKMADKLNIERGVS</sequence>
<dbReference type="PANTHER" id="PTHR30349">
    <property type="entry name" value="PHAGE INTEGRASE-RELATED"/>
    <property type="match status" value="1"/>
</dbReference>
<proteinExistence type="inferred from homology"/>
<evidence type="ECO:0000313" key="8">
    <source>
        <dbReference type="Proteomes" id="UP000647416"/>
    </source>
</evidence>
<dbReference type="Pfam" id="PF00589">
    <property type="entry name" value="Phage_integrase"/>
    <property type="match status" value="1"/>
</dbReference>
<keyword evidence="4" id="KW-0238">DNA-binding</keyword>
<dbReference type="RefSeq" id="WP_262431803.1">
    <property type="nucleotide sequence ID" value="NZ_JACRTE010000004.1"/>
</dbReference>